<keyword evidence="2" id="KW-0614">Plasmid</keyword>
<dbReference type="AlphaFoldDB" id="A0A6C0PBA8"/>
<evidence type="ECO:0000313" key="2">
    <source>
        <dbReference type="EMBL" id="QHW35870.1"/>
    </source>
</evidence>
<dbReference type="KEGG" id="prz:GZH47_33055"/>
<evidence type="ECO:0000259" key="1">
    <source>
        <dbReference type="Pfam" id="PF10686"/>
    </source>
</evidence>
<accession>A0A6C0PBA8</accession>
<sequence length="176" mass="20465">MIQYRDHTSRDELQVGYADTEFDLSSWWRHDANIISIQDVRDLGDQKPFRIIVAGYREFVDYPMACRWLDYYLQYTNREQIVIISGMARGADTMGEDYARERGIYIHQAAADWDRYGKSAGYMRNSEMAKEAGPGGACVCFWDGLSKGTKHMIDISKRHELLLRVVNYKTNKEMVV</sequence>
<reference evidence="2 3" key="1">
    <citation type="submission" date="2020-02" db="EMBL/GenBank/DDBJ databases">
        <title>Paenibacillus sp. nov., isolated from rhizosphere soil of tomato.</title>
        <authorList>
            <person name="Weon H.-Y."/>
            <person name="Lee S.A."/>
        </authorList>
    </citation>
    <scope>NUCLEOTIDE SEQUENCE [LARGE SCALE GENOMIC DNA]</scope>
    <source>
        <strain evidence="2 3">14171R-81</strain>
        <plasmid evidence="2 3">unnamed2</plasmid>
    </source>
</reference>
<proteinExistence type="predicted"/>
<dbReference type="EMBL" id="CP048288">
    <property type="protein sequence ID" value="QHW35870.1"/>
    <property type="molecule type" value="Genomic_DNA"/>
</dbReference>
<gene>
    <name evidence="2" type="ORF">GZH47_33055</name>
</gene>
<organism evidence="2 3">
    <name type="scientific">Paenibacillus rhizovicinus</name>
    <dbReference type="NCBI Taxonomy" id="2704463"/>
    <lineage>
        <taxon>Bacteria</taxon>
        <taxon>Bacillati</taxon>
        <taxon>Bacillota</taxon>
        <taxon>Bacilli</taxon>
        <taxon>Bacillales</taxon>
        <taxon>Paenibacillaceae</taxon>
        <taxon>Paenibacillus</taxon>
    </lineage>
</organism>
<dbReference type="Proteomes" id="UP000479114">
    <property type="component" value="Plasmid unnamed2"/>
</dbReference>
<dbReference type="InterPro" id="IPR019627">
    <property type="entry name" value="YAcAr"/>
</dbReference>
<name>A0A6C0PBA8_9BACL</name>
<dbReference type="Pfam" id="PF10686">
    <property type="entry name" value="YAcAr"/>
    <property type="match status" value="1"/>
</dbReference>
<protein>
    <submittedName>
        <fullName evidence="2">DUF2493 domain-containing protein</fullName>
    </submittedName>
</protein>
<feature type="domain" description="YspA cpYpsA-related SLOG" evidence="1">
    <location>
        <begin position="50"/>
        <end position="116"/>
    </location>
</feature>
<geneLocation type="plasmid" evidence="2 3">
    <name>unnamed2</name>
</geneLocation>
<evidence type="ECO:0000313" key="3">
    <source>
        <dbReference type="Proteomes" id="UP000479114"/>
    </source>
</evidence>
<keyword evidence="3" id="KW-1185">Reference proteome</keyword>